<organism evidence="1 2">
    <name type="scientific">Methanobrevibacter filiformis</name>
    <dbReference type="NCBI Taxonomy" id="55758"/>
    <lineage>
        <taxon>Archaea</taxon>
        <taxon>Methanobacteriati</taxon>
        <taxon>Methanobacteriota</taxon>
        <taxon>Methanomada group</taxon>
        <taxon>Methanobacteria</taxon>
        <taxon>Methanobacteriales</taxon>
        <taxon>Methanobacteriaceae</taxon>
        <taxon>Methanobrevibacter</taxon>
    </lineage>
</organism>
<dbReference type="Proteomes" id="UP000077066">
    <property type="component" value="Unassembled WGS sequence"/>
</dbReference>
<sequence length="45" mass="5541">MKNILHRNPIPDIEYLKKEVVKLYYELVDEISFVENWISEYIVKK</sequence>
<evidence type="ECO:0000313" key="1">
    <source>
        <dbReference type="EMBL" id="KZX14012.1"/>
    </source>
</evidence>
<gene>
    <name evidence="1" type="ORF">MBFIL_09480</name>
</gene>
<dbReference type="AlphaFoldDB" id="A0A166C0R4"/>
<protein>
    <submittedName>
        <fullName evidence="1">Uncharacterized protein</fullName>
    </submittedName>
</protein>
<accession>A0A166C0R4</accession>
<reference evidence="1 2" key="1">
    <citation type="submission" date="2016-04" db="EMBL/GenBank/DDBJ databases">
        <title>Genome sequence of Methanobrevibacter filiformis DSM 11501.</title>
        <authorList>
            <person name="Poehlein A."/>
            <person name="Seedorf H."/>
            <person name="Daniel R."/>
        </authorList>
    </citation>
    <scope>NUCLEOTIDE SEQUENCE [LARGE SCALE GENOMIC DNA]</scope>
    <source>
        <strain evidence="1 2">DSM 11501</strain>
    </source>
</reference>
<evidence type="ECO:0000313" key="2">
    <source>
        <dbReference type="Proteomes" id="UP000077066"/>
    </source>
</evidence>
<name>A0A166C0R4_9EURY</name>
<dbReference type="PATRIC" id="fig|55758.3.peg.1085"/>
<keyword evidence="2" id="KW-1185">Reference proteome</keyword>
<comment type="caution">
    <text evidence="1">The sequence shown here is derived from an EMBL/GenBank/DDBJ whole genome shotgun (WGS) entry which is preliminary data.</text>
</comment>
<proteinExistence type="predicted"/>
<dbReference type="EMBL" id="LWMT01000190">
    <property type="protein sequence ID" value="KZX14012.1"/>
    <property type="molecule type" value="Genomic_DNA"/>
</dbReference>